<protein>
    <recommendedName>
        <fullName evidence="2">HTH CENPB-type domain-containing protein</fullName>
    </recommendedName>
</protein>
<gene>
    <name evidence="3" type="ORF">PHYSODRAFT_522944</name>
</gene>
<feature type="domain" description="HTH CENPB-type" evidence="2">
    <location>
        <begin position="1"/>
        <end position="26"/>
    </location>
</feature>
<evidence type="ECO:0000259" key="2">
    <source>
        <dbReference type="PROSITE" id="PS51253"/>
    </source>
</evidence>
<dbReference type="InterPro" id="IPR004875">
    <property type="entry name" value="DDE_SF_endonuclease_dom"/>
</dbReference>
<dbReference type="Proteomes" id="UP000002640">
    <property type="component" value="Unassembled WGS sequence"/>
</dbReference>
<dbReference type="AlphaFoldDB" id="G5A2Q2"/>
<keyword evidence="1" id="KW-0238">DNA-binding</keyword>
<dbReference type="EMBL" id="JH159159">
    <property type="protein sequence ID" value="EGZ09942.1"/>
    <property type="molecule type" value="Genomic_DNA"/>
</dbReference>
<dbReference type="InParanoid" id="G5A2Q2"/>
<dbReference type="InterPro" id="IPR050863">
    <property type="entry name" value="CenT-Element_Derived"/>
</dbReference>
<evidence type="ECO:0000313" key="4">
    <source>
        <dbReference type="Proteomes" id="UP000002640"/>
    </source>
</evidence>
<sequence>MGPKSPDAKKSWCQRFLRRHHLTIRRICHSGRKTREELEALRLPFVEEVTEVATQHCIFDPNTSLAVARALFNMDQTSLYWEMGTRTTVEFVGAPTVRSTTNESEGYRCIMALTVLADGRIFPPHFVYNGAPGGDVEKELNKLCLEDVATFSVQESAWFDERVMLEWIEKCWKYIVVEPSVLILDSLSVHKKAEIADALAYTGTSVLYVPGGCTGVVQPLDVGVMVPVKQHIRRLNSSRSVGRPKTVTPAFRRHQIFERAMEGLRCVSATTVQNSFLKAGPFLP</sequence>
<reference evidence="3 4" key="1">
    <citation type="journal article" date="2006" name="Science">
        <title>Phytophthora genome sequences uncover evolutionary origins and mechanisms of pathogenesis.</title>
        <authorList>
            <person name="Tyler B.M."/>
            <person name="Tripathy S."/>
            <person name="Zhang X."/>
            <person name="Dehal P."/>
            <person name="Jiang R.H."/>
            <person name="Aerts A."/>
            <person name="Arredondo F.D."/>
            <person name="Baxter L."/>
            <person name="Bensasson D."/>
            <person name="Beynon J.L."/>
            <person name="Chapman J."/>
            <person name="Damasceno C.M."/>
            <person name="Dorrance A.E."/>
            <person name="Dou D."/>
            <person name="Dickerman A.W."/>
            <person name="Dubchak I.L."/>
            <person name="Garbelotto M."/>
            <person name="Gijzen M."/>
            <person name="Gordon S.G."/>
            <person name="Govers F."/>
            <person name="Grunwald N.J."/>
            <person name="Huang W."/>
            <person name="Ivors K.L."/>
            <person name="Jones R.W."/>
            <person name="Kamoun S."/>
            <person name="Krampis K."/>
            <person name="Lamour K.H."/>
            <person name="Lee M.K."/>
            <person name="McDonald W.H."/>
            <person name="Medina M."/>
            <person name="Meijer H.J."/>
            <person name="Nordberg E.K."/>
            <person name="Maclean D.J."/>
            <person name="Ospina-Giraldo M.D."/>
            <person name="Morris P.F."/>
            <person name="Phuntumart V."/>
            <person name="Putnam N.H."/>
            <person name="Rash S."/>
            <person name="Rose J.K."/>
            <person name="Sakihama Y."/>
            <person name="Salamov A.A."/>
            <person name="Savidor A."/>
            <person name="Scheuring C.F."/>
            <person name="Smith B.M."/>
            <person name="Sobral B.W."/>
            <person name="Terry A."/>
            <person name="Torto-Alalibo T.A."/>
            <person name="Win J."/>
            <person name="Xu Z."/>
            <person name="Zhang H."/>
            <person name="Grigoriev I.V."/>
            <person name="Rokhsar D.S."/>
            <person name="Boore J.L."/>
        </authorList>
    </citation>
    <scope>NUCLEOTIDE SEQUENCE [LARGE SCALE GENOMIC DNA]</scope>
    <source>
        <strain evidence="3 4">P6497</strain>
    </source>
</reference>
<dbReference type="PANTHER" id="PTHR19303:SF57">
    <property type="entry name" value="HTH CENPB-TYPE DOMAIN-CONTAINING PROTEIN"/>
    <property type="match status" value="1"/>
</dbReference>
<keyword evidence="4" id="KW-1185">Reference proteome</keyword>
<dbReference type="PROSITE" id="PS51253">
    <property type="entry name" value="HTH_CENPB"/>
    <property type="match status" value="1"/>
</dbReference>
<dbReference type="GeneID" id="20660575"/>
<dbReference type="KEGG" id="psoj:PHYSODRAFT_522944"/>
<evidence type="ECO:0000313" key="3">
    <source>
        <dbReference type="EMBL" id="EGZ09942.1"/>
    </source>
</evidence>
<evidence type="ECO:0000256" key="1">
    <source>
        <dbReference type="ARBA" id="ARBA00023125"/>
    </source>
</evidence>
<dbReference type="PANTHER" id="PTHR19303">
    <property type="entry name" value="TRANSPOSON"/>
    <property type="match status" value="1"/>
</dbReference>
<proteinExistence type="predicted"/>
<name>G5A2Q2_PHYSP</name>
<dbReference type="STRING" id="1094619.G5A2Q2"/>
<dbReference type="Pfam" id="PF03184">
    <property type="entry name" value="DDE_1"/>
    <property type="match status" value="1"/>
</dbReference>
<dbReference type="GO" id="GO:0003677">
    <property type="term" value="F:DNA binding"/>
    <property type="evidence" value="ECO:0007669"/>
    <property type="project" value="UniProtKB-KW"/>
</dbReference>
<organism evidence="3 4">
    <name type="scientific">Phytophthora sojae (strain P6497)</name>
    <name type="common">Soybean stem and root rot agent</name>
    <name type="synonym">Phytophthora megasperma f. sp. glycines</name>
    <dbReference type="NCBI Taxonomy" id="1094619"/>
    <lineage>
        <taxon>Eukaryota</taxon>
        <taxon>Sar</taxon>
        <taxon>Stramenopiles</taxon>
        <taxon>Oomycota</taxon>
        <taxon>Peronosporomycetes</taxon>
        <taxon>Peronosporales</taxon>
        <taxon>Peronosporaceae</taxon>
        <taxon>Phytophthora</taxon>
    </lineage>
</organism>
<dbReference type="InterPro" id="IPR006600">
    <property type="entry name" value="HTH_CenpB_DNA-bd_dom"/>
</dbReference>
<dbReference type="OMA" id="CSKHIAD"/>
<dbReference type="RefSeq" id="XP_009534803.1">
    <property type="nucleotide sequence ID" value="XM_009536508.1"/>
</dbReference>
<accession>G5A2Q2</accession>
<dbReference type="GO" id="GO:0005634">
    <property type="term" value="C:nucleus"/>
    <property type="evidence" value="ECO:0007669"/>
    <property type="project" value="TreeGrafter"/>
</dbReference>